<keyword evidence="3" id="KW-0812">Transmembrane</keyword>
<dbReference type="EMBL" id="JAEKMH010000002">
    <property type="protein sequence ID" value="MBJ3785475.1"/>
    <property type="molecule type" value="Genomic_DNA"/>
</dbReference>
<dbReference type="NCBIfam" id="TIGR00254">
    <property type="entry name" value="GGDEF"/>
    <property type="match status" value="1"/>
</dbReference>
<dbReference type="RefSeq" id="WP_198876652.1">
    <property type="nucleotide sequence ID" value="NZ_JAEKMH010000002.1"/>
</dbReference>
<evidence type="ECO:0000256" key="3">
    <source>
        <dbReference type="SAM" id="Phobius"/>
    </source>
</evidence>
<keyword evidence="3" id="KW-1133">Transmembrane helix</keyword>
<dbReference type="FunFam" id="3.30.70.270:FF:000001">
    <property type="entry name" value="Diguanylate cyclase domain protein"/>
    <property type="match status" value="1"/>
</dbReference>
<evidence type="ECO:0000313" key="5">
    <source>
        <dbReference type="EMBL" id="MBJ3785475.1"/>
    </source>
</evidence>
<dbReference type="CDD" id="cd01949">
    <property type="entry name" value="GGDEF"/>
    <property type="match status" value="1"/>
</dbReference>
<protein>
    <recommendedName>
        <fullName evidence="1">diguanylate cyclase</fullName>
        <ecNumber evidence="1">2.7.7.65</ecNumber>
    </recommendedName>
</protein>
<keyword evidence="3" id="KW-0472">Membrane</keyword>
<dbReference type="Proteomes" id="UP000602124">
    <property type="component" value="Unassembled WGS sequence"/>
</dbReference>
<name>A0A934MLS9_9HYPH</name>
<gene>
    <name evidence="5" type="ORF">JEQ47_12135</name>
</gene>
<dbReference type="AlphaFoldDB" id="A0A934MLS9"/>
<dbReference type="Gene3D" id="3.30.70.270">
    <property type="match status" value="1"/>
</dbReference>
<feature type="transmembrane region" description="Helical" evidence="3">
    <location>
        <begin position="39"/>
        <end position="60"/>
    </location>
</feature>
<feature type="transmembrane region" description="Helical" evidence="3">
    <location>
        <begin position="12"/>
        <end position="32"/>
    </location>
</feature>
<feature type="transmembrane region" description="Helical" evidence="3">
    <location>
        <begin position="96"/>
        <end position="115"/>
    </location>
</feature>
<sequence>MDAAFTLDLPTLVVARVVSVMVFAIAVPIMTLRRNRPETAIFCWSLVMAIVTWVALISAVATDSLLVTAIFAFCISATVALQWASIVVLTGRKVHLAWFVGPPIVAFLSVLAFRADSSGATLLSGIVLSIQLAIASIFVAVHGSRVVRRSTALLMSAGYAISFCSAILRPFQQLVLGEVNAYALSSGIENTLPFIGSYVGTTLIILSWLAALKDKAEARLGDMAFRDELTGLANRRAMLEQGRKLWRSSHWQGTSFSMVAIDLDNFKRINDRWGHDEGDRVLAAFGAAVLSATPEPALAARMGGEEFCLVYVGVDARTAHDFTERLRDSFAESLSLPDSTPVRFSAGIAQSGSADDGIASVYRRADDALYQAKASGRDCAVISTALAA</sequence>
<evidence type="ECO:0000259" key="4">
    <source>
        <dbReference type="PROSITE" id="PS50887"/>
    </source>
</evidence>
<dbReference type="InterPro" id="IPR050469">
    <property type="entry name" value="Diguanylate_Cyclase"/>
</dbReference>
<dbReference type="InterPro" id="IPR043128">
    <property type="entry name" value="Rev_trsase/Diguanyl_cyclase"/>
</dbReference>
<feature type="transmembrane region" description="Helical" evidence="3">
    <location>
        <begin position="191"/>
        <end position="211"/>
    </location>
</feature>
<dbReference type="PANTHER" id="PTHR45138:SF9">
    <property type="entry name" value="DIGUANYLATE CYCLASE DGCM-RELATED"/>
    <property type="match status" value="1"/>
</dbReference>
<dbReference type="PANTHER" id="PTHR45138">
    <property type="entry name" value="REGULATORY COMPONENTS OF SENSORY TRANSDUCTION SYSTEM"/>
    <property type="match status" value="1"/>
</dbReference>
<evidence type="ECO:0000256" key="1">
    <source>
        <dbReference type="ARBA" id="ARBA00012528"/>
    </source>
</evidence>
<reference evidence="5" key="1">
    <citation type="submission" date="2020-12" db="EMBL/GenBank/DDBJ databases">
        <title>Devosia sp. MSA67 isolated from Mo River.</title>
        <authorList>
            <person name="Ma F."/>
            <person name="Zi Z."/>
        </authorList>
    </citation>
    <scope>NUCLEOTIDE SEQUENCE</scope>
    <source>
        <strain evidence="5">MSA67</strain>
    </source>
</reference>
<dbReference type="SMART" id="SM00267">
    <property type="entry name" value="GGDEF"/>
    <property type="match status" value="1"/>
</dbReference>
<comment type="caution">
    <text evidence="5">The sequence shown here is derived from an EMBL/GenBank/DDBJ whole genome shotgun (WGS) entry which is preliminary data.</text>
</comment>
<dbReference type="InterPro" id="IPR000160">
    <property type="entry name" value="GGDEF_dom"/>
</dbReference>
<accession>A0A934MLS9</accession>
<proteinExistence type="predicted"/>
<evidence type="ECO:0000256" key="2">
    <source>
        <dbReference type="ARBA" id="ARBA00034247"/>
    </source>
</evidence>
<evidence type="ECO:0000313" key="6">
    <source>
        <dbReference type="Proteomes" id="UP000602124"/>
    </source>
</evidence>
<dbReference type="PROSITE" id="PS50887">
    <property type="entry name" value="GGDEF"/>
    <property type="match status" value="1"/>
</dbReference>
<feature type="transmembrane region" description="Helical" evidence="3">
    <location>
        <begin position="121"/>
        <end position="141"/>
    </location>
</feature>
<comment type="catalytic activity">
    <reaction evidence="2">
        <text>2 GTP = 3',3'-c-di-GMP + 2 diphosphate</text>
        <dbReference type="Rhea" id="RHEA:24898"/>
        <dbReference type="ChEBI" id="CHEBI:33019"/>
        <dbReference type="ChEBI" id="CHEBI:37565"/>
        <dbReference type="ChEBI" id="CHEBI:58805"/>
        <dbReference type="EC" id="2.7.7.65"/>
    </reaction>
</comment>
<organism evidence="5 6">
    <name type="scientific">Devosia sediminis</name>
    <dbReference type="NCBI Taxonomy" id="2798801"/>
    <lineage>
        <taxon>Bacteria</taxon>
        <taxon>Pseudomonadati</taxon>
        <taxon>Pseudomonadota</taxon>
        <taxon>Alphaproteobacteria</taxon>
        <taxon>Hyphomicrobiales</taxon>
        <taxon>Devosiaceae</taxon>
        <taxon>Devosia</taxon>
    </lineage>
</organism>
<feature type="domain" description="GGDEF" evidence="4">
    <location>
        <begin position="254"/>
        <end position="385"/>
    </location>
</feature>
<dbReference type="GO" id="GO:0052621">
    <property type="term" value="F:diguanylate cyclase activity"/>
    <property type="evidence" value="ECO:0007669"/>
    <property type="project" value="UniProtKB-EC"/>
</dbReference>
<dbReference type="InterPro" id="IPR029787">
    <property type="entry name" value="Nucleotide_cyclase"/>
</dbReference>
<feature type="transmembrane region" description="Helical" evidence="3">
    <location>
        <begin position="153"/>
        <end position="171"/>
    </location>
</feature>
<feature type="transmembrane region" description="Helical" evidence="3">
    <location>
        <begin position="66"/>
        <end position="89"/>
    </location>
</feature>
<keyword evidence="6" id="KW-1185">Reference proteome</keyword>
<dbReference type="Pfam" id="PF00990">
    <property type="entry name" value="GGDEF"/>
    <property type="match status" value="1"/>
</dbReference>
<dbReference type="EC" id="2.7.7.65" evidence="1"/>
<dbReference type="SUPFAM" id="SSF55073">
    <property type="entry name" value="Nucleotide cyclase"/>
    <property type="match status" value="1"/>
</dbReference>